<evidence type="ECO:0000256" key="6">
    <source>
        <dbReference type="ARBA" id="ARBA00022833"/>
    </source>
</evidence>
<dbReference type="Gene3D" id="3.90.180.10">
    <property type="entry name" value="Medium-chain alcohol dehydrogenases, catalytic domain"/>
    <property type="match status" value="1"/>
</dbReference>
<dbReference type="Gene3D" id="3.40.50.720">
    <property type="entry name" value="NAD(P)-binding Rossmann-like Domain"/>
    <property type="match status" value="1"/>
</dbReference>
<evidence type="ECO:0000256" key="7">
    <source>
        <dbReference type="ARBA" id="ARBA00022990"/>
    </source>
</evidence>
<protein>
    <recommendedName>
        <fullName evidence="3">alcohol dehydrogenase</fullName>
        <ecNumber evidence="3">1.1.1.1</ecNumber>
    </recommendedName>
</protein>
<dbReference type="GO" id="GO:0008270">
    <property type="term" value="F:zinc ion binding"/>
    <property type="evidence" value="ECO:0007669"/>
    <property type="project" value="InterPro"/>
</dbReference>
<keyword evidence="14" id="KW-1185">Reference proteome</keyword>
<evidence type="ECO:0000256" key="11">
    <source>
        <dbReference type="RuleBase" id="RU361277"/>
    </source>
</evidence>
<keyword evidence="4" id="KW-0963">Cytoplasm</keyword>
<dbReference type="FunFam" id="3.40.50.720:FF:000003">
    <property type="entry name" value="S-(hydroxymethyl)glutathione dehydrogenase"/>
    <property type="match status" value="1"/>
</dbReference>
<feature type="domain" description="Enoyl reductase (ER)" evidence="12">
    <location>
        <begin position="32"/>
        <end position="389"/>
    </location>
</feature>
<proteinExistence type="inferred from homology"/>
<reference evidence="13" key="1">
    <citation type="submission" date="2022-03" db="EMBL/GenBank/DDBJ databases">
        <authorList>
            <person name="Alioto T."/>
            <person name="Alioto T."/>
            <person name="Gomez Garrido J."/>
        </authorList>
    </citation>
    <scope>NUCLEOTIDE SEQUENCE</scope>
</reference>
<dbReference type="SMART" id="SM00829">
    <property type="entry name" value="PKS_ER"/>
    <property type="match status" value="1"/>
</dbReference>
<evidence type="ECO:0000313" key="13">
    <source>
        <dbReference type="EMBL" id="CAH2322446.1"/>
    </source>
</evidence>
<accession>A0AAD1WUG4</accession>
<dbReference type="PANTHER" id="PTHR43880:SF1">
    <property type="entry name" value="ALCOHOL DEHYDROGENASE 1A"/>
    <property type="match status" value="1"/>
</dbReference>
<evidence type="ECO:0000259" key="12">
    <source>
        <dbReference type="SMART" id="SM00829"/>
    </source>
</evidence>
<comment type="catalytic activity">
    <reaction evidence="10">
        <text>a primary alcohol + NAD(+) = an aldehyde + NADH + H(+)</text>
        <dbReference type="Rhea" id="RHEA:10736"/>
        <dbReference type="ChEBI" id="CHEBI:15378"/>
        <dbReference type="ChEBI" id="CHEBI:15734"/>
        <dbReference type="ChEBI" id="CHEBI:17478"/>
        <dbReference type="ChEBI" id="CHEBI:57540"/>
        <dbReference type="ChEBI" id="CHEBI:57945"/>
        <dbReference type="EC" id="1.1.1.1"/>
    </reaction>
</comment>
<evidence type="ECO:0000256" key="10">
    <source>
        <dbReference type="ARBA" id="ARBA00049243"/>
    </source>
</evidence>
<keyword evidence="7" id="KW-0007">Acetylation</keyword>
<dbReference type="SUPFAM" id="SSF50129">
    <property type="entry name" value="GroES-like"/>
    <property type="match status" value="2"/>
</dbReference>
<comment type="similarity">
    <text evidence="11">Belongs to the zinc-containing alcohol dehydrogenase family.</text>
</comment>
<dbReference type="PROSITE" id="PS00059">
    <property type="entry name" value="ADH_ZINC"/>
    <property type="match status" value="1"/>
</dbReference>
<dbReference type="Proteomes" id="UP001295444">
    <property type="component" value="Chromosome 11"/>
</dbReference>
<evidence type="ECO:0000256" key="2">
    <source>
        <dbReference type="ARBA" id="ARBA00004496"/>
    </source>
</evidence>
<gene>
    <name evidence="13" type="ORF">PECUL_23A043412</name>
</gene>
<dbReference type="PANTHER" id="PTHR43880">
    <property type="entry name" value="ALCOHOL DEHYDROGENASE"/>
    <property type="match status" value="1"/>
</dbReference>
<dbReference type="GO" id="GO:0042573">
    <property type="term" value="P:retinoic acid metabolic process"/>
    <property type="evidence" value="ECO:0007669"/>
    <property type="project" value="TreeGrafter"/>
</dbReference>
<dbReference type="FunFam" id="3.90.180.10:FF:000067">
    <property type="entry name" value="alcohol dehydrogenase 1-like isoform X1"/>
    <property type="match status" value="1"/>
</dbReference>
<dbReference type="InterPro" id="IPR011032">
    <property type="entry name" value="GroES-like_sf"/>
</dbReference>
<dbReference type="Pfam" id="PF00107">
    <property type="entry name" value="ADH_zinc_N"/>
    <property type="match status" value="1"/>
</dbReference>
<comment type="cofactor">
    <cofactor evidence="1 11">
        <name>Zn(2+)</name>
        <dbReference type="ChEBI" id="CHEBI:29105"/>
    </cofactor>
</comment>
<dbReference type="SUPFAM" id="SSF51735">
    <property type="entry name" value="NAD(P)-binding Rossmann-fold domains"/>
    <property type="match status" value="1"/>
</dbReference>
<dbReference type="AlphaFoldDB" id="A0AAD1WUG4"/>
<dbReference type="GO" id="GO:0042572">
    <property type="term" value="P:retinol metabolic process"/>
    <property type="evidence" value="ECO:0007669"/>
    <property type="project" value="TreeGrafter"/>
</dbReference>
<evidence type="ECO:0000256" key="4">
    <source>
        <dbReference type="ARBA" id="ARBA00022490"/>
    </source>
</evidence>
<evidence type="ECO:0000256" key="9">
    <source>
        <dbReference type="ARBA" id="ARBA00023027"/>
    </source>
</evidence>
<evidence type="ECO:0000313" key="14">
    <source>
        <dbReference type="Proteomes" id="UP001295444"/>
    </source>
</evidence>
<dbReference type="Pfam" id="PF08240">
    <property type="entry name" value="ADH_N"/>
    <property type="match status" value="1"/>
</dbReference>
<dbReference type="InterPro" id="IPR020843">
    <property type="entry name" value="ER"/>
</dbReference>
<keyword evidence="5 11" id="KW-0479">Metal-binding</keyword>
<keyword evidence="6 11" id="KW-0862">Zinc</keyword>
<dbReference type="InterPro" id="IPR013149">
    <property type="entry name" value="ADH-like_C"/>
</dbReference>
<evidence type="ECO:0000256" key="3">
    <source>
        <dbReference type="ARBA" id="ARBA00013190"/>
    </source>
</evidence>
<organism evidence="13 14">
    <name type="scientific">Pelobates cultripes</name>
    <name type="common">Western spadefoot toad</name>
    <dbReference type="NCBI Taxonomy" id="61616"/>
    <lineage>
        <taxon>Eukaryota</taxon>
        <taxon>Metazoa</taxon>
        <taxon>Chordata</taxon>
        <taxon>Craniata</taxon>
        <taxon>Vertebrata</taxon>
        <taxon>Euteleostomi</taxon>
        <taxon>Amphibia</taxon>
        <taxon>Batrachia</taxon>
        <taxon>Anura</taxon>
        <taxon>Pelobatoidea</taxon>
        <taxon>Pelobatidae</taxon>
        <taxon>Pelobates</taxon>
    </lineage>
</organism>
<dbReference type="InterPro" id="IPR002328">
    <property type="entry name" value="ADH_Zn_CS"/>
</dbReference>
<name>A0AAD1WUG4_PELCU</name>
<evidence type="ECO:0000256" key="5">
    <source>
        <dbReference type="ARBA" id="ARBA00022723"/>
    </source>
</evidence>
<dbReference type="EC" id="1.1.1.1" evidence="3"/>
<dbReference type="InterPro" id="IPR036291">
    <property type="entry name" value="NAD(P)-bd_dom_sf"/>
</dbReference>
<dbReference type="InterPro" id="IPR013154">
    <property type="entry name" value="ADH-like_N"/>
</dbReference>
<keyword evidence="8" id="KW-0560">Oxidoreductase</keyword>
<dbReference type="GO" id="GO:0004745">
    <property type="term" value="F:all-trans-retinol dehydrogenase (NAD+) activity"/>
    <property type="evidence" value="ECO:0007669"/>
    <property type="project" value="TreeGrafter"/>
</dbReference>
<comment type="subcellular location">
    <subcellularLocation>
        <location evidence="2">Cytoplasm</location>
    </subcellularLocation>
</comment>
<evidence type="ECO:0000256" key="1">
    <source>
        <dbReference type="ARBA" id="ARBA00001947"/>
    </source>
</evidence>
<evidence type="ECO:0000256" key="8">
    <source>
        <dbReference type="ARBA" id="ARBA00023002"/>
    </source>
</evidence>
<dbReference type="GO" id="GO:0005829">
    <property type="term" value="C:cytosol"/>
    <property type="evidence" value="ECO:0007669"/>
    <property type="project" value="TreeGrafter"/>
</dbReference>
<dbReference type="EMBL" id="OW240922">
    <property type="protein sequence ID" value="CAH2322446.1"/>
    <property type="molecule type" value="Genomic_DNA"/>
</dbReference>
<keyword evidence="9" id="KW-0520">NAD</keyword>
<sequence length="391" mass="42227">MIPLNNIPKTSMKSIYLHDPNIIKCRAAVTWGVNKPFSIEEVEVAPPKVNEIRIKMVATGICRTDDHGMKGKLENSYFPIILGHEGAGIVESIGEGVERFKPGDKVIPLCLPQCGQCICCNDPRTNICIVASTDNRRGLMADGTSRYTCKGKQIYNFFHTSTFSEYIVVEEIAATKIDNNAPLDNVSLIGCGFTTGYGAALNTAKVHPGSTCAVFGLGCVGLAAVMGCKAAGASRIIGVDINKDKFDLAKELGATECINPKDYDKTIEQVLQEKTGGGLDYVFECVGNTNTMVAAIKSSHFAFGTTVIVGVSDKNETITIDPMIFLTGRKMASSILGGLRVKDAIPKLVTAYMEKKVDVGKLVTHRLPFEEINKGFDLLQSGKSIRTVLLF</sequence>